<dbReference type="InterPro" id="IPR008503">
    <property type="entry name" value="Asp_endopeptidase"/>
</dbReference>
<dbReference type="OrthoDB" id="9782977at2"/>
<dbReference type="PANTHER" id="PTHR38037:SF1">
    <property type="entry name" value="ATP-DEPENDENT ZINC PROTEASE DOMAIN-CONTAINING PROTEIN-RELATED"/>
    <property type="match status" value="1"/>
</dbReference>
<dbReference type="Gene3D" id="2.40.70.10">
    <property type="entry name" value="Acid Proteases"/>
    <property type="match status" value="1"/>
</dbReference>
<gene>
    <name evidence="3" type="ORF">EV659_102363</name>
</gene>
<dbReference type="RefSeq" id="WP_132707601.1">
    <property type="nucleotide sequence ID" value="NZ_JACIGF010000002.1"/>
</dbReference>
<dbReference type="Proteomes" id="UP000295399">
    <property type="component" value="Unassembled WGS sequence"/>
</dbReference>
<dbReference type="InParanoid" id="A0A4R2PQ86"/>
<dbReference type="Pfam" id="PF05618">
    <property type="entry name" value="Zn_protease"/>
    <property type="match status" value="1"/>
</dbReference>
<dbReference type="EMBL" id="SLXO01000002">
    <property type="protein sequence ID" value="TCP37952.1"/>
    <property type="molecule type" value="Genomic_DNA"/>
</dbReference>
<dbReference type="SUPFAM" id="SSF50630">
    <property type="entry name" value="Acid proteases"/>
    <property type="match status" value="1"/>
</dbReference>
<evidence type="ECO:0000259" key="2">
    <source>
        <dbReference type="Pfam" id="PF05618"/>
    </source>
</evidence>
<name>A0A4R2PQ86_RHOSA</name>
<organism evidence="3 4">
    <name type="scientific">Rhodothalassium salexigens DSM 2132</name>
    <dbReference type="NCBI Taxonomy" id="1188247"/>
    <lineage>
        <taxon>Bacteria</taxon>
        <taxon>Pseudomonadati</taxon>
        <taxon>Pseudomonadota</taxon>
        <taxon>Alphaproteobacteria</taxon>
        <taxon>Rhodothalassiales</taxon>
        <taxon>Rhodothalassiaceae</taxon>
        <taxon>Rhodothalassium</taxon>
    </lineage>
</organism>
<feature type="domain" description="Retropepsin-like aspartic endopeptidase" evidence="2">
    <location>
        <begin position="4"/>
        <end position="137"/>
    </location>
</feature>
<protein>
    <recommendedName>
        <fullName evidence="2">Retropepsin-like aspartic endopeptidase domain-containing protein</fullName>
    </recommendedName>
</protein>
<accession>A0A4R2PQ86</accession>
<feature type="compositionally biased region" description="Low complexity" evidence="1">
    <location>
        <begin position="137"/>
        <end position="150"/>
    </location>
</feature>
<keyword evidence="4" id="KW-1185">Reference proteome</keyword>
<evidence type="ECO:0000256" key="1">
    <source>
        <dbReference type="SAM" id="MobiDB-lite"/>
    </source>
</evidence>
<comment type="caution">
    <text evidence="3">The sequence shown here is derived from an EMBL/GenBank/DDBJ whole genome shotgun (WGS) entry which is preliminary data.</text>
</comment>
<sequence length="162" mass="18025">MITVGWREWVALPGLGVDAIKAKVDTGARTSALHAFDIREETRDGQPWLRFVVHPVQRHAQPSLICTAPLADRRPVRSSNGAVDERPVIRTPLILDGRTWMIELTLTNRDEMGFRLLLGRRALRRRCLVDPGRSYLASSASGPRPRSSQGPVPAPPDHGARR</sequence>
<evidence type="ECO:0000313" key="4">
    <source>
        <dbReference type="Proteomes" id="UP000295399"/>
    </source>
</evidence>
<dbReference type="InterPro" id="IPR021109">
    <property type="entry name" value="Peptidase_aspartic_dom_sf"/>
</dbReference>
<proteinExistence type="predicted"/>
<reference evidence="3 4" key="1">
    <citation type="submission" date="2019-03" db="EMBL/GenBank/DDBJ databases">
        <title>Genomic Encyclopedia of Type Strains, Phase IV (KMG-IV): sequencing the most valuable type-strain genomes for metagenomic binning, comparative biology and taxonomic classification.</title>
        <authorList>
            <person name="Goeker M."/>
        </authorList>
    </citation>
    <scope>NUCLEOTIDE SEQUENCE [LARGE SCALE GENOMIC DNA]</scope>
    <source>
        <strain evidence="3 4">DSM 2132</strain>
    </source>
</reference>
<dbReference type="PANTHER" id="PTHR38037">
    <property type="entry name" value="ZN_PROTEASE DOMAIN-CONTAINING PROTEIN"/>
    <property type="match status" value="1"/>
</dbReference>
<feature type="region of interest" description="Disordered" evidence="1">
    <location>
        <begin position="133"/>
        <end position="162"/>
    </location>
</feature>
<evidence type="ECO:0000313" key="3">
    <source>
        <dbReference type="EMBL" id="TCP37952.1"/>
    </source>
</evidence>
<dbReference type="AlphaFoldDB" id="A0A4R2PQ86"/>